<keyword evidence="5" id="KW-1185">Reference proteome</keyword>
<dbReference type="EMBL" id="CM000883">
    <property type="protein sequence ID" value="KQJ92495.1"/>
    <property type="molecule type" value="Genomic_DNA"/>
</dbReference>
<dbReference type="AlphaFoldDB" id="I1IUW5"/>
<feature type="domain" description="SANTA" evidence="2">
    <location>
        <begin position="40"/>
        <end position="124"/>
    </location>
</feature>
<protein>
    <recommendedName>
        <fullName evidence="2">SANTA domain-containing protein</fullName>
    </recommendedName>
</protein>
<feature type="compositionally biased region" description="Polar residues" evidence="1">
    <location>
        <begin position="378"/>
        <end position="390"/>
    </location>
</feature>
<organism evidence="3">
    <name type="scientific">Brachypodium distachyon</name>
    <name type="common">Purple false brome</name>
    <name type="synonym">Trachynia distachya</name>
    <dbReference type="NCBI Taxonomy" id="15368"/>
    <lineage>
        <taxon>Eukaryota</taxon>
        <taxon>Viridiplantae</taxon>
        <taxon>Streptophyta</taxon>
        <taxon>Embryophyta</taxon>
        <taxon>Tracheophyta</taxon>
        <taxon>Spermatophyta</taxon>
        <taxon>Magnoliopsida</taxon>
        <taxon>Liliopsida</taxon>
        <taxon>Poales</taxon>
        <taxon>Poaceae</taxon>
        <taxon>BOP clade</taxon>
        <taxon>Pooideae</taxon>
        <taxon>Stipodae</taxon>
        <taxon>Brachypodieae</taxon>
        <taxon>Brachypodium</taxon>
    </lineage>
</organism>
<dbReference type="Gramene" id="KQJ92495">
    <property type="protein sequence ID" value="KQJ92495"/>
    <property type="gene ID" value="BRADI_4g44060v3"/>
</dbReference>
<reference evidence="3 4" key="1">
    <citation type="journal article" date="2010" name="Nature">
        <title>Genome sequencing and analysis of the model grass Brachypodium distachyon.</title>
        <authorList>
            <consortium name="International Brachypodium Initiative"/>
        </authorList>
    </citation>
    <scope>NUCLEOTIDE SEQUENCE [LARGE SCALE GENOMIC DNA]</scope>
    <source>
        <strain evidence="3 4">Bd21</strain>
    </source>
</reference>
<proteinExistence type="predicted"/>
<evidence type="ECO:0000256" key="1">
    <source>
        <dbReference type="SAM" id="MobiDB-lite"/>
    </source>
</evidence>
<dbReference type="HOGENOM" id="CLU_023651_0_0_1"/>
<dbReference type="OMA" id="PECANCC"/>
<accession>I1IUW5</accession>
<dbReference type="EnsemblPlants" id="KQJ92495">
    <property type="protein sequence ID" value="KQJ92495"/>
    <property type="gene ID" value="BRADI_4g44060v3"/>
</dbReference>
<dbReference type="RefSeq" id="XP_003577118.1">
    <property type="nucleotide sequence ID" value="XM_003577070.4"/>
</dbReference>
<evidence type="ECO:0000313" key="5">
    <source>
        <dbReference type="Proteomes" id="UP000008810"/>
    </source>
</evidence>
<dbReference type="PANTHER" id="PTHR35311:SF10">
    <property type="entry name" value="OS04G0347900 PROTEIN"/>
    <property type="match status" value="1"/>
</dbReference>
<dbReference type="InterPro" id="IPR015216">
    <property type="entry name" value="SANTA"/>
</dbReference>
<feature type="region of interest" description="Disordered" evidence="1">
    <location>
        <begin position="255"/>
        <end position="286"/>
    </location>
</feature>
<feature type="region of interest" description="Disordered" evidence="1">
    <location>
        <begin position="378"/>
        <end position="443"/>
    </location>
</feature>
<dbReference type="InterPro" id="IPR053090">
    <property type="entry name" value="Centromere_KNL-2_homolog"/>
</dbReference>
<evidence type="ECO:0000313" key="4">
    <source>
        <dbReference type="EnsemblPlants" id="KQJ92495"/>
    </source>
</evidence>
<dbReference type="eggNOG" id="ENOG502S4QI">
    <property type="taxonomic scope" value="Eukaryota"/>
</dbReference>
<dbReference type="GeneID" id="100832997"/>
<feature type="compositionally biased region" description="Basic and acidic residues" evidence="1">
    <location>
        <begin position="255"/>
        <end position="274"/>
    </location>
</feature>
<gene>
    <name evidence="4" type="primary">LOC100832997</name>
    <name evidence="3" type="ORF">BRADI_4g44060v3</name>
</gene>
<sequence length="500" mass="54859">MASPPEPAIPVLSPLSSRLSAAADSSSVSSSAPVEHPCFTLQNWWLVRVEGEERKIAVSGFTQRGDAFTSAPIAKRHESLVLEDEDGVVVRIDGLMSLCRMRRNGFSLQICESFLIGFPSWWESWDSHFESQPTSSSNSQEDSSQIYLKIFQLGNVVQKSVASFIKNPLHDAKIFRRYVADAFTQCSRFDEYSFDNDTSTKGKTVASNDASEGPAAVANEVDNMEIDLIVSSTSQERGHVDISCNASFAPTEKCTSDETYKEAENQNDSMHPDVTEQEAGNHSVNSDLICNRSRDRMPSDLEDGNTNAGNSTDVALCHLATAQPERVNCCSEIPGALQNIQPLSNQRNPVASLKNQSHPKRTEDISLNQKAVPIEDTSTSIRSHVLSSEKTVGPSKKQRSAQDKLLSPARLRGTRNPISYVHHSPHTRGKAQSLSISTPESLEMTRTKSGRVVVPPLDLGCERILYGNNHLVLGVAPVKLHSPPIKGSKPETPARKRRAR</sequence>
<dbReference type="Pfam" id="PF09133">
    <property type="entry name" value="SANTA"/>
    <property type="match status" value="1"/>
</dbReference>
<feature type="compositionally biased region" description="Polar residues" evidence="1">
    <location>
        <begin position="430"/>
        <end position="440"/>
    </location>
</feature>
<dbReference type="STRING" id="15368.I1IUW5"/>
<reference evidence="4" key="3">
    <citation type="submission" date="2018-08" db="UniProtKB">
        <authorList>
            <consortium name="EnsemblPlants"/>
        </authorList>
    </citation>
    <scope>IDENTIFICATION</scope>
    <source>
        <strain evidence="4">cv. Bd21</strain>
    </source>
</reference>
<reference evidence="3" key="2">
    <citation type="submission" date="2017-06" db="EMBL/GenBank/DDBJ databases">
        <title>WGS assembly of Brachypodium distachyon.</title>
        <authorList>
            <consortium name="The International Brachypodium Initiative"/>
            <person name="Lucas S."/>
            <person name="Harmon-Smith M."/>
            <person name="Lail K."/>
            <person name="Tice H."/>
            <person name="Grimwood J."/>
            <person name="Bruce D."/>
            <person name="Barry K."/>
            <person name="Shu S."/>
            <person name="Lindquist E."/>
            <person name="Wang M."/>
            <person name="Pitluck S."/>
            <person name="Vogel J.P."/>
            <person name="Garvin D.F."/>
            <person name="Mockler T.C."/>
            <person name="Schmutz J."/>
            <person name="Rokhsar D."/>
            <person name="Bevan M.W."/>
        </authorList>
    </citation>
    <scope>NUCLEOTIDE SEQUENCE</scope>
    <source>
        <strain evidence="3">Bd21</strain>
    </source>
</reference>
<evidence type="ECO:0000313" key="3">
    <source>
        <dbReference type="EMBL" id="KQJ92495.1"/>
    </source>
</evidence>
<dbReference type="PANTHER" id="PTHR35311">
    <property type="entry name" value="KINETOCHORE-ASSOCIATED PROTEIN KNL-2 HOMOLOG"/>
    <property type="match status" value="1"/>
</dbReference>
<feature type="region of interest" description="Disordered" evidence="1">
    <location>
        <begin position="197"/>
        <end position="216"/>
    </location>
</feature>
<name>I1IUW5_BRADI</name>
<dbReference type="ExpressionAtlas" id="I1IUW5">
    <property type="expression patterns" value="baseline"/>
</dbReference>
<dbReference type="OrthoDB" id="118550at2759"/>
<feature type="compositionally biased region" description="Polar residues" evidence="1">
    <location>
        <begin position="197"/>
        <end position="210"/>
    </location>
</feature>
<dbReference type="KEGG" id="bdi:100832997"/>
<dbReference type="Proteomes" id="UP000008810">
    <property type="component" value="Chromosome 4"/>
</dbReference>
<feature type="region of interest" description="Disordered" evidence="1">
    <location>
        <begin position="481"/>
        <end position="500"/>
    </location>
</feature>
<evidence type="ECO:0000259" key="2">
    <source>
        <dbReference type="Pfam" id="PF09133"/>
    </source>
</evidence>